<reference evidence="3" key="1">
    <citation type="journal article" date="2018" name="Nat. Microbiol.">
        <title>Leveraging single-cell genomics to expand the fungal tree of life.</title>
        <authorList>
            <person name="Ahrendt S.R."/>
            <person name="Quandt C.A."/>
            <person name="Ciobanu D."/>
            <person name="Clum A."/>
            <person name="Salamov A."/>
            <person name="Andreopoulos B."/>
            <person name="Cheng J.F."/>
            <person name="Woyke T."/>
            <person name="Pelin A."/>
            <person name="Henrissat B."/>
            <person name="Reynolds N.K."/>
            <person name="Benny G.L."/>
            <person name="Smith M.E."/>
            <person name="James T.Y."/>
            <person name="Grigoriev I.V."/>
        </authorList>
    </citation>
    <scope>NUCLEOTIDE SEQUENCE [LARGE SCALE GENOMIC DNA]</scope>
    <source>
        <strain evidence="3">Benny S71-1</strain>
    </source>
</reference>
<evidence type="ECO:0000313" key="2">
    <source>
        <dbReference type="EMBL" id="RKP26600.1"/>
    </source>
</evidence>
<dbReference type="OrthoDB" id="3180714at2759"/>
<dbReference type="Gene3D" id="2.170.270.10">
    <property type="entry name" value="SET domain"/>
    <property type="match status" value="1"/>
</dbReference>
<gene>
    <name evidence="2" type="ORF">SYNPS1DRAFT_4619</name>
</gene>
<dbReference type="GO" id="GO:0062122">
    <property type="term" value="F:histone H3K37 methyltransferase activity"/>
    <property type="evidence" value="ECO:0007669"/>
    <property type="project" value="InterPro"/>
</dbReference>
<dbReference type="PIRSF" id="PIRSF022536">
    <property type="entry name" value="A612L_SET"/>
    <property type="match status" value="1"/>
</dbReference>
<accession>A0A4P9Z4U2</accession>
<evidence type="ECO:0000259" key="1">
    <source>
        <dbReference type="PROSITE" id="PS50280"/>
    </source>
</evidence>
<dbReference type="AlphaFoldDB" id="A0A4P9Z4U2"/>
<feature type="non-terminal residue" evidence="2">
    <location>
        <position position="1"/>
    </location>
</feature>
<dbReference type="InterPro" id="IPR046341">
    <property type="entry name" value="SET_dom_sf"/>
</dbReference>
<protein>
    <recommendedName>
        <fullName evidence="1">SET domain-containing protein</fullName>
    </recommendedName>
</protein>
<evidence type="ECO:0000313" key="3">
    <source>
        <dbReference type="Proteomes" id="UP000278143"/>
    </source>
</evidence>
<dbReference type="Pfam" id="PF00856">
    <property type="entry name" value="SET"/>
    <property type="match status" value="1"/>
</dbReference>
<dbReference type="InterPro" id="IPR001214">
    <property type="entry name" value="SET_dom"/>
</dbReference>
<dbReference type="SUPFAM" id="SSF82199">
    <property type="entry name" value="SET domain"/>
    <property type="match status" value="1"/>
</dbReference>
<sequence>LDQDEISLADRRAPLVIRQHAVRGRGVYTLADLPAHTLLDVAPVLLMSELHPPLDHYTFRWPGARPHALALGIGSLLNHAAEPNAYFLRDIHHGLVRFYTLRPVAAGEELFISYGNHLWFVDADAP</sequence>
<keyword evidence="3" id="KW-1185">Reference proteome</keyword>
<feature type="non-terminal residue" evidence="2">
    <location>
        <position position="126"/>
    </location>
</feature>
<dbReference type="EMBL" id="KZ989379">
    <property type="protein sequence ID" value="RKP26600.1"/>
    <property type="molecule type" value="Genomic_DNA"/>
</dbReference>
<dbReference type="SMART" id="SM00317">
    <property type="entry name" value="SET"/>
    <property type="match status" value="1"/>
</dbReference>
<organism evidence="2 3">
    <name type="scientific">Syncephalis pseudoplumigaleata</name>
    <dbReference type="NCBI Taxonomy" id="1712513"/>
    <lineage>
        <taxon>Eukaryota</taxon>
        <taxon>Fungi</taxon>
        <taxon>Fungi incertae sedis</taxon>
        <taxon>Zoopagomycota</taxon>
        <taxon>Zoopagomycotina</taxon>
        <taxon>Zoopagomycetes</taxon>
        <taxon>Zoopagales</taxon>
        <taxon>Piptocephalidaceae</taxon>
        <taxon>Syncephalis</taxon>
    </lineage>
</organism>
<proteinExistence type="predicted"/>
<name>A0A4P9Z4U2_9FUNG</name>
<dbReference type="InterPro" id="IPR009207">
    <property type="entry name" value="SET7_MeTrfase"/>
</dbReference>
<dbReference type="PROSITE" id="PS50280">
    <property type="entry name" value="SET"/>
    <property type="match status" value="1"/>
</dbReference>
<dbReference type="Proteomes" id="UP000278143">
    <property type="component" value="Unassembled WGS sequence"/>
</dbReference>
<feature type="domain" description="SET" evidence="1">
    <location>
        <begin position="13"/>
        <end position="115"/>
    </location>
</feature>